<accession>A0A178IQB7</accession>
<gene>
    <name evidence="1" type="ORF">AW736_02725</name>
</gene>
<organism evidence="1 2">
    <name type="scientific">Termitidicoccus mucosus</name>
    <dbReference type="NCBI Taxonomy" id="1184151"/>
    <lineage>
        <taxon>Bacteria</taxon>
        <taxon>Pseudomonadati</taxon>
        <taxon>Verrucomicrobiota</taxon>
        <taxon>Opitutia</taxon>
        <taxon>Opitutales</taxon>
        <taxon>Opitutaceae</taxon>
        <taxon>Termitidicoccus</taxon>
    </lineage>
</organism>
<proteinExistence type="predicted"/>
<dbReference type="Proteomes" id="UP000078486">
    <property type="component" value="Unassembled WGS sequence"/>
</dbReference>
<sequence length="116" mass="12757">MRCLDYIFFMISKALLGVVAIGGGNGRMEDSVRRRLGERARLASWRGRDTRALQSKRRDGASTFPNRIRRDAGCRLRGAGTPRSFFLLPFAIAPGPMPDVVGQPSMRGISLHAADP</sequence>
<keyword evidence="2" id="KW-1185">Reference proteome</keyword>
<protein>
    <submittedName>
        <fullName evidence="1">Uncharacterized protein</fullName>
    </submittedName>
</protein>
<dbReference type="AlphaFoldDB" id="A0A178IQB7"/>
<evidence type="ECO:0000313" key="2">
    <source>
        <dbReference type="Proteomes" id="UP000078486"/>
    </source>
</evidence>
<comment type="caution">
    <text evidence="1">The sequence shown here is derived from an EMBL/GenBank/DDBJ whole genome shotgun (WGS) entry which is preliminary data.</text>
</comment>
<name>A0A178IQB7_9BACT</name>
<evidence type="ECO:0000313" key="1">
    <source>
        <dbReference type="EMBL" id="OAM91505.1"/>
    </source>
</evidence>
<reference evidence="1 2" key="1">
    <citation type="submission" date="2016-01" db="EMBL/GenBank/DDBJ databases">
        <title>High potential of lignocellulose degradation of a new Verrucomicrobia species.</title>
        <authorList>
            <person name="Wang Y."/>
            <person name="Shi Y."/>
            <person name="Qiu Z."/>
            <person name="Liu S."/>
            <person name="Yang H."/>
        </authorList>
    </citation>
    <scope>NUCLEOTIDE SEQUENCE [LARGE SCALE GENOMIC DNA]</scope>
    <source>
        <strain evidence="1 2">TSB47</strain>
    </source>
</reference>
<dbReference type="EMBL" id="LRRQ01000024">
    <property type="protein sequence ID" value="OAM91505.1"/>
    <property type="molecule type" value="Genomic_DNA"/>
</dbReference>